<accession>A0A8X7UCZ9</accession>
<dbReference type="Gene3D" id="2.60.210.10">
    <property type="entry name" value="Apoptosis, Tumor Necrosis Factor Receptor Associated Protein 2, Chain A"/>
    <property type="match status" value="1"/>
</dbReference>
<comment type="caution">
    <text evidence="3">The sequence shown here is derived from an EMBL/GenBank/DDBJ whole genome shotgun (WGS) entry which is preliminary data.</text>
</comment>
<dbReference type="InterPro" id="IPR002083">
    <property type="entry name" value="MATH/TRAF_dom"/>
</dbReference>
<organism evidence="3 4">
    <name type="scientific">Brassica carinata</name>
    <name type="common">Ethiopian mustard</name>
    <name type="synonym">Abyssinian cabbage</name>
    <dbReference type="NCBI Taxonomy" id="52824"/>
    <lineage>
        <taxon>Eukaryota</taxon>
        <taxon>Viridiplantae</taxon>
        <taxon>Streptophyta</taxon>
        <taxon>Embryophyta</taxon>
        <taxon>Tracheophyta</taxon>
        <taxon>Spermatophyta</taxon>
        <taxon>Magnoliopsida</taxon>
        <taxon>eudicotyledons</taxon>
        <taxon>Gunneridae</taxon>
        <taxon>Pentapetalae</taxon>
        <taxon>rosids</taxon>
        <taxon>malvids</taxon>
        <taxon>Brassicales</taxon>
        <taxon>Brassicaceae</taxon>
        <taxon>Brassiceae</taxon>
        <taxon>Brassica</taxon>
    </lineage>
</organism>
<evidence type="ECO:0000313" key="4">
    <source>
        <dbReference type="Proteomes" id="UP000886595"/>
    </source>
</evidence>
<dbReference type="PANTHER" id="PTHR46236:SF30">
    <property type="entry name" value="MATH DOMAIN-CONTAINING PROTEIN"/>
    <property type="match status" value="1"/>
</dbReference>
<dbReference type="OrthoDB" id="1103947at2759"/>
<reference evidence="3 4" key="1">
    <citation type="submission" date="2020-02" db="EMBL/GenBank/DDBJ databases">
        <authorList>
            <person name="Ma Q."/>
            <person name="Huang Y."/>
            <person name="Song X."/>
            <person name="Pei D."/>
        </authorList>
    </citation>
    <scope>NUCLEOTIDE SEQUENCE [LARGE SCALE GENOMIC DNA]</scope>
    <source>
        <strain evidence="3">Sxm20200214</strain>
        <tissue evidence="3">Leaf</tissue>
    </source>
</reference>
<dbReference type="Proteomes" id="UP000886595">
    <property type="component" value="Unassembled WGS sequence"/>
</dbReference>
<dbReference type="EMBL" id="JAAMPC010000012">
    <property type="protein sequence ID" value="KAG2274064.1"/>
    <property type="molecule type" value="Genomic_DNA"/>
</dbReference>
<protein>
    <recommendedName>
        <fullName evidence="2">MATH domain-containing protein</fullName>
    </recommendedName>
</protein>
<evidence type="ECO:0000313" key="3">
    <source>
        <dbReference type="EMBL" id="KAG2274064.1"/>
    </source>
</evidence>
<dbReference type="Pfam" id="PF22486">
    <property type="entry name" value="MATH_2"/>
    <property type="match status" value="1"/>
</dbReference>
<gene>
    <name evidence="3" type="ORF">Bca52824_056619</name>
</gene>
<feature type="domain" description="MATH" evidence="2">
    <location>
        <begin position="7"/>
        <end position="129"/>
    </location>
</feature>
<evidence type="ECO:0000259" key="2">
    <source>
        <dbReference type="PROSITE" id="PS50144"/>
    </source>
</evidence>
<dbReference type="CDD" id="cd00121">
    <property type="entry name" value="MATH"/>
    <property type="match status" value="1"/>
</dbReference>
<dbReference type="InterPro" id="IPR050804">
    <property type="entry name" value="MCC"/>
</dbReference>
<keyword evidence="1" id="KW-0175">Coiled coil</keyword>
<dbReference type="SUPFAM" id="SSF49599">
    <property type="entry name" value="TRAF domain-like"/>
    <property type="match status" value="1"/>
</dbReference>
<evidence type="ECO:0000256" key="1">
    <source>
        <dbReference type="ARBA" id="ARBA00023054"/>
    </source>
</evidence>
<dbReference type="PROSITE" id="PS50144">
    <property type="entry name" value="MATH"/>
    <property type="match status" value="1"/>
</dbReference>
<dbReference type="SMART" id="SM00061">
    <property type="entry name" value="MATH"/>
    <property type="match status" value="1"/>
</dbReference>
<name>A0A8X7UCZ9_BRACI</name>
<keyword evidence="4" id="KW-1185">Reference proteome</keyword>
<dbReference type="InterPro" id="IPR008974">
    <property type="entry name" value="TRAF-like"/>
</dbReference>
<dbReference type="PANTHER" id="PTHR46236">
    <property type="entry name" value="TRAF-LIKE SUPERFAMILY PROTEIN"/>
    <property type="match status" value="1"/>
</dbReference>
<proteinExistence type="predicted"/>
<dbReference type="AlphaFoldDB" id="A0A8X7UCZ9"/>
<sequence>MENQKQQTSFSFEIDNFWEKVDVIRSPIFLSGGCEWFVVVFPKGRNVTDHYLSVYLGVANPQTLRLGWKRRASFFFILFNQSGKELGRSPELCSLFCAYTKNIGRSKELPLKKLKGSLENNKLIVKVEIKVHEVVDEGGVTGKEMVDIMGFRVLPSQTAYMNLLIGLVKTLNKPPHSLTDTELSNARTELMDLTRVGFKDMVIMFVMKN</sequence>